<gene>
    <name evidence="1" type="ORF">OPHB3_2987</name>
</gene>
<dbReference type="AlphaFoldDB" id="A0A0U9HG48"/>
<sequence>MVSGGSSSLNKFGETLLRDERFTTSETKYSLKTVELSVKDLGFPKGTTMSQIFRQAGELGLNLCPLELGPYLRLIYLDQPESDKGRDSQEGHAPAGSITIASERVSADDEFPKGFYLRNIKGELWLRGYIADDLHVWNSYDRFIFGET</sequence>
<reference evidence="2" key="1">
    <citation type="submission" date="2015-07" db="EMBL/GenBank/DDBJ databases">
        <title>Draft Genome Sequence of Oceanobacillus picturae Heshi-B3 that Was Isolated from Fermented Rice Bran with Aging Salted Mackerel, Which Was Named Heshiko as Traditional Fermented Seafood in Japan.</title>
        <authorList>
            <person name="Akuzawa S."/>
            <person name="Nakagawa J."/>
            <person name="Kanekatsu T."/>
            <person name="Kanesaki Y."/>
            <person name="Suzuki T."/>
        </authorList>
    </citation>
    <scope>NUCLEOTIDE SEQUENCE [LARGE SCALE GENOMIC DNA]</scope>
    <source>
        <strain evidence="2">Heshi-B3</strain>
    </source>
</reference>
<dbReference type="Proteomes" id="UP000052946">
    <property type="component" value="Unassembled WGS sequence"/>
</dbReference>
<proteinExistence type="predicted"/>
<dbReference type="OrthoDB" id="8246499at2"/>
<organism evidence="1 2">
    <name type="scientific">Oceanobacillus picturae</name>
    <dbReference type="NCBI Taxonomy" id="171693"/>
    <lineage>
        <taxon>Bacteria</taxon>
        <taxon>Bacillati</taxon>
        <taxon>Bacillota</taxon>
        <taxon>Bacilli</taxon>
        <taxon>Bacillales</taxon>
        <taxon>Bacillaceae</taxon>
        <taxon>Oceanobacillus</taxon>
    </lineage>
</organism>
<dbReference type="EMBL" id="BBXV01000036">
    <property type="protein sequence ID" value="GAQ19028.1"/>
    <property type="molecule type" value="Genomic_DNA"/>
</dbReference>
<evidence type="ECO:0000313" key="1">
    <source>
        <dbReference type="EMBL" id="GAQ19028.1"/>
    </source>
</evidence>
<keyword evidence="1" id="KW-0547">Nucleotide-binding</keyword>
<evidence type="ECO:0000313" key="2">
    <source>
        <dbReference type="Proteomes" id="UP000052946"/>
    </source>
</evidence>
<protein>
    <submittedName>
        <fullName evidence="1">Helicase</fullName>
    </submittedName>
</protein>
<keyword evidence="1" id="KW-0378">Hydrolase</keyword>
<reference evidence="1 2" key="2">
    <citation type="journal article" date="2016" name="Genome Announc.">
        <title>Draft Genome Sequence of Oceanobacillus picturae Heshi-B3, Isolated from Fermented Rice Bran in a Traditional Japanese Seafood Dish.</title>
        <authorList>
            <person name="Akuzawa S."/>
            <person name="Nagaoka J."/>
            <person name="Kanekatsu M."/>
            <person name="Kanesaki Y."/>
            <person name="Suzuki T."/>
        </authorList>
    </citation>
    <scope>NUCLEOTIDE SEQUENCE [LARGE SCALE GENOMIC DNA]</scope>
    <source>
        <strain evidence="1 2">Heshi-B3</strain>
    </source>
</reference>
<comment type="caution">
    <text evidence="1">The sequence shown here is derived from an EMBL/GenBank/DDBJ whole genome shotgun (WGS) entry which is preliminary data.</text>
</comment>
<keyword evidence="1" id="KW-0067">ATP-binding</keyword>
<name>A0A0U9HG48_9BACI</name>
<dbReference type="GO" id="GO:0004386">
    <property type="term" value="F:helicase activity"/>
    <property type="evidence" value="ECO:0007669"/>
    <property type="project" value="UniProtKB-KW"/>
</dbReference>
<accession>A0A0U9HG48</accession>
<keyword evidence="1" id="KW-0347">Helicase</keyword>
<dbReference type="RefSeq" id="WP_058950797.1">
    <property type="nucleotide sequence ID" value="NZ_BBXV01000036.1"/>
</dbReference>